<comment type="caution">
    <text evidence="1">The sequence shown here is derived from an EMBL/GenBank/DDBJ whole genome shotgun (WGS) entry which is preliminary data.</text>
</comment>
<accession>A0ACB9QPN7</accession>
<organism evidence="1 2">
    <name type="scientific">Melastoma candidum</name>
    <dbReference type="NCBI Taxonomy" id="119954"/>
    <lineage>
        <taxon>Eukaryota</taxon>
        <taxon>Viridiplantae</taxon>
        <taxon>Streptophyta</taxon>
        <taxon>Embryophyta</taxon>
        <taxon>Tracheophyta</taxon>
        <taxon>Spermatophyta</taxon>
        <taxon>Magnoliopsida</taxon>
        <taxon>eudicotyledons</taxon>
        <taxon>Gunneridae</taxon>
        <taxon>Pentapetalae</taxon>
        <taxon>rosids</taxon>
        <taxon>malvids</taxon>
        <taxon>Myrtales</taxon>
        <taxon>Melastomataceae</taxon>
        <taxon>Melastomatoideae</taxon>
        <taxon>Melastomateae</taxon>
        <taxon>Melastoma</taxon>
    </lineage>
</organism>
<evidence type="ECO:0000313" key="2">
    <source>
        <dbReference type="Proteomes" id="UP001057402"/>
    </source>
</evidence>
<evidence type="ECO:0000313" key="1">
    <source>
        <dbReference type="EMBL" id="KAI4368183.1"/>
    </source>
</evidence>
<dbReference type="Proteomes" id="UP001057402">
    <property type="component" value="Chromosome 5"/>
</dbReference>
<dbReference type="EMBL" id="CM042884">
    <property type="protein sequence ID" value="KAI4368183.1"/>
    <property type="molecule type" value="Genomic_DNA"/>
</dbReference>
<proteinExistence type="predicted"/>
<gene>
    <name evidence="1" type="ORF">MLD38_016770</name>
</gene>
<name>A0ACB9QPN7_9MYRT</name>
<reference evidence="2" key="1">
    <citation type="journal article" date="2023" name="Front. Plant Sci.">
        <title>Chromosomal-level genome assembly of Melastoma candidum provides insights into trichome evolution.</title>
        <authorList>
            <person name="Zhong Y."/>
            <person name="Wu W."/>
            <person name="Sun C."/>
            <person name="Zou P."/>
            <person name="Liu Y."/>
            <person name="Dai S."/>
            <person name="Zhou R."/>
        </authorList>
    </citation>
    <scope>NUCLEOTIDE SEQUENCE [LARGE SCALE GENOMIC DNA]</scope>
</reference>
<sequence length="571" mass="62249">MMPSRSSQWEDTPETHLRQIIECLSSLIDLSKSVKVFAVKWQPIRAKLEELRSVLASMEEGGGVQGNPAFSRLMSAVMSSVTEGFDLVRRCVDLSYSGKLLMQSDLDIILAKFDLHSRSLSGMRAAGVVAPGCAIVVPRPASGACKEEMRFYVRDLLGRLKIGDAEMRRQALVSLRETISENEKYVRIVVEVGGVVSVLVGFLDLSDREVQEEAAKVVSLIAGFDSFKSVLIGAGVVSALIMVLECGSFVGKEASLACLAKLTENSDNAWSVSAHGGVIALMKICSSAESDPRLIHPACGVLKNLVGVHEIKSFMIEGGVIQMFISLLRSRDDNVRIGAMEILQAMASGDERTRQLIINGGGIRSLMRILDPSTTVSSRSREVVLVAVEKLCFSSATSIKTLIGHRFLDFLLYFLQRGEVPVQELALKVSAKLCAASEEANKAMGVAGFMPEFVGFLDSKSSEVRATAAEALSIMVLVPKSRKRFIQEDHHVSTLLRVLDLDDGNSGIKQSLISTLLAITRSSVGRRKVINSGYMKSIEKLAEGEVQDAKRLTRKLSTNRLRTMLSGIWYS</sequence>
<keyword evidence="2" id="KW-1185">Reference proteome</keyword>
<protein>
    <submittedName>
        <fullName evidence="1">Uncharacterized protein</fullName>
    </submittedName>
</protein>